<accession>A0ACC5ZVU1</accession>
<proteinExistence type="predicted"/>
<reference evidence="1" key="1">
    <citation type="submission" date="2022-06" db="EMBL/GenBank/DDBJ databases">
        <title>Lutimaribacter sp. EGI FJ00013, a novel bacterium isolated from a salt lake sediment enrichment.</title>
        <authorList>
            <person name="Gao L."/>
            <person name="Fang B.-Z."/>
            <person name="Li W.-J."/>
        </authorList>
    </citation>
    <scope>NUCLEOTIDE SEQUENCE</scope>
    <source>
        <strain evidence="1">EGI FJ00013</strain>
    </source>
</reference>
<evidence type="ECO:0000313" key="1">
    <source>
        <dbReference type="EMBL" id="MCM2562215.1"/>
    </source>
</evidence>
<gene>
    <name evidence="1" type="ORF">M8744_08650</name>
</gene>
<sequence>MRNVLVGLLGLAALGWTAHLATVSPVMAQTGQVTGTLEGEPLDFTVSDGVGGMPGLFYETYGGSGYSGLGIIASALEQSDDSIDGVMLFMDFESEGSVSPADMTADMVADAVIMVVEAWDAGSQNPERVWLAELDGFQSLEIDRLDLGGDAGALSGRIASDSFCLQDMSSGDPEPIVQDNAEICRAGTVNFTMVSGDATTAPPEQPMQIEELGRVTGMIGRDTYEWITFLADGAQATASIDRAGVFDMLNIQAHSSDSDDFLRADILTVTVAGDFATGEIINDGTVPVNVSFFPDGIGSHYTSEIDGGEVSASVSSFTHDSDQGEIEMSLEGRLCRVEDFAPVEGDCKTFELEVMTKLLRAQGG</sequence>
<protein>
    <submittedName>
        <fullName evidence="1">Uncharacterized protein</fullName>
    </submittedName>
</protein>
<evidence type="ECO:0000313" key="2">
    <source>
        <dbReference type="Proteomes" id="UP001203036"/>
    </source>
</evidence>
<name>A0ACC5ZVU1_9RHOB</name>
<dbReference type="EMBL" id="JAMQGO010000004">
    <property type="protein sequence ID" value="MCM2562215.1"/>
    <property type="molecule type" value="Genomic_DNA"/>
</dbReference>
<comment type="caution">
    <text evidence="1">The sequence shown here is derived from an EMBL/GenBank/DDBJ whole genome shotgun (WGS) entry which is preliminary data.</text>
</comment>
<keyword evidence="2" id="KW-1185">Reference proteome</keyword>
<organism evidence="1 2">
    <name type="scientific">Lutimaribacter degradans</name>
    <dbReference type="NCBI Taxonomy" id="2945989"/>
    <lineage>
        <taxon>Bacteria</taxon>
        <taxon>Pseudomonadati</taxon>
        <taxon>Pseudomonadota</taxon>
        <taxon>Alphaproteobacteria</taxon>
        <taxon>Rhodobacterales</taxon>
        <taxon>Roseobacteraceae</taxon>
        <taxon>Lutimaribacter</taxon>
    </lineage>
</organism>
<dbReference type="Proteomes" id="UP001203036">
    <property type="component" value="Unassembled WGS sequence"/>
</dbReference>